<dbReference type="PANTHER" id="PTHR43547">
    <property type="entry name" value="TWO-COMPONENT HISTIDINE KINASE"/>
    <property type="match status" value="1"/>
</dbReference>
<protein>
    <recommendedName>
        <fullName evidence="2">histidine kinase</fullName>
        <ecNumber evidence="2">2.7.13.3</ecNumber>
    </recommendedName>
</protein>
<dbReference type="RefSeq" id="WP_090090034.1">
    <property type="nucleotide sequence ID" value="NZ_FOMG01000007.1"/>
</dbReference>
<dbReference type="InterPro" id="IPR036890">
    <property type="entry name" value="HATPase_C_sf"/>
</dbReference>
<dbReference type="EC" id="2.7.13.3" evidence="2"/>
<keyword evidence="4" id="KW-0808">Transferase</keyword>
<dbReference type="CDD" id="cd00075">
    <property type="entry name" value="HATPase"/>
    <property type="match status" value="1"/>
</dbReference>
<dbReference type="CDD" id="cd00082">
    <property type="entry name" value="HisKA"/>
    <property type="match status" value="1"/>
</dbReference>
<name>A0A1I1L8L9_9CLOT</name>
<evidence type="ECO:0000256" key="2">
    <source>
        <dbReference type="ARBA" id="ARBA00012438"/>
    </source>
</evidence>
<reference evidence="10 11" key="1">
    <citation type="submission" date="2016-10" db="EMBL/GenBank/DDBJ databases">
        <authorList>
            <person name="de Groot N.N."/>
        </authorList>
    </citation>
    <scope>NUCLEOTIDE SEQUENCE [LARGE SCALE GENOMIC DNA]</scope>
    <source>
        <strain evidence="10 11">DSM 12992</strain>
    </source>
</reference>
<dbReference type="OrthoDB" id="9813394at2"/>
<keyword evidence="3" id="KW-0597">Phosphoprotein</keyword>
<dbReference type="PRINTS" id="PR00344">
    <property type="entry name" value="BCTRLSENSOR"/>
</dbReference>
<evidence type="ECO:0000256" key="3">
    <source>
        <dbReference type="ARBA" id="ARBA00022553"/>
    </source>
</evidence>
<dbReference type="FunFam" id="3.30.565.10:FF:000037">
    <property type="entry name" value="Hybrid sensor histidine kinase/response regulator"/>
    <property type="match status" value="1"/>
</dbReference>
<dbReference type="Pfam" id="PF02518">
    <property type="entry name" value="HATPase_c"/>
    <property type="match status" value="1"/>
</dbReference>
<keyword evidence="7" id="KW-0067">ATP-binding</keyword>
<organism evidence="10 11">
    <name type="scientific">Clostridium uliginosum</name>
    <dbReference type="NCBI Taxonomy" id="119641"/>
    <lineage>
        <taxon>Bacteria</taxon>
        <taxon>Bacillati</taxon>
        <taxon>Bacillota</taxon>
        <taxon>Clostridia</taxon>
        <taxon>Eubacteriales</taxon>
        <taxon>Clostridiaceae</taxon>
        <taxon>Clostridium</taxon>
    </lineage>
</organism>
<dbReference type="Proteomes" id="UP000199263">
    <property type="component" value="Unassembled WGS sequence"/>
</dbReference>
<keyword evidence="11" id="KW-1185">Reference proteome</keyword>
<dbReference type="STRING" id="119641.SAMN05421842_107132"/>
<dbReference type="InterPro" id="IPR003661">
    <property type="entry name" value="HisK_dim/P_dom"/>
</dbReference>
<dbReference type="GO" id="GO:0000155">
    <property type="term" value="F:phosphorelay sensor kinase activity"/>
    <property type="evidence" value="ECO:0007669"/>
    <property type="project" value="InterPro"/>
</dbReference>
<keyword evidence="5" id="KW-0547">Nucleotide-binding</keyword>
<dbReference type="SUPFAM" id="SSF47384">
    <property type="entry name" value="Homodimeric domain of signal transducing histidine kinase"/>
    <property type="match status" value="1"/>
</dbReference>
<evidence type="ECO:0000256" key="8">
    <source>
        <dbReference type="ARBA" id="ARBA00023012"/>
    </source>
</evidence>
<dbReference type="Pfam" id="PF00512">
    <property type="entry name" value="HisKA"/>
    <property type="match status" value="1"/>
</dbReference>
<gene>
    <name evidence="10" type="ORF">SAMN05421842_107132</name>
</gene>
<keyword evidence="6 10" id="KW-0418">Kinase</keyword>
<dbReference type="SMART" id="SM00388">
    <property type="entry name" value="HisKA"/>
    <property type="match status" value="1"/>
</dbReference>
<dbReference type="AlphaFoldDB" id="A0A1I1L8L9"/>
<proteinExistence type="predicted"/>
<evidence type="ECO:0000313" key="11">
    <source>
        <dbReference type="Proteomes" id="UP000199263"/>
    </source>
</evidence>
<evidence type="ECO:0000256" key="5">
    <source>
        <dbReference type="ARBA" id="ARBA00022741"/>
    </source>
</evidence>
<evidence type="ECO:0000256" key="7">
    <source>
        <dbReference type="ARBA" id="ARBA00022840"/>
    </source>
</evidence>
<evidence type="ECO:0000256" key="4">
    <source>
        <dbReference type="ARBA" id="ARBA00022679"/>
    </source>
</evidence>
<feature type="domain" description="Histidine kinase" evidence="9">
    <location>
        <begin position="51"/>
        <end position="271"/>
    </location>
</feature>
<evidence type="ECO:0000259" key="9">
    <source>
        <dbReference type="PROSITE" id="PS50109"/>
    </source>
</evidence>
<evidence type="ECO:0000256" key="6">
    <source>
        <dbReference type="ARBA" id="ARBA00022777"/>
    </source>
</evidence>
<dbReference type="Gene3D" id="1.10.287.130">
    <property type="match status" value="1"/>
</dbReference>
<comment type="catalytic activity">
    <reaction evidence="1">
        <text>ATP + protein L-histidine = ADP + protein N-phospho-L-histidine.</text>
        <dbReference type="EC" id="2.7.13.3"/>
    </reaction>
</comment>
<dbReference type="InterPro" id="IPR003594">
    <property type="entry name" value="HATPase_dom"/>
</dbReference>
<dbReference type="GO" id="GO:0005524">
    <property type="term" value="F:ATP binding"/>
    <property type="evidence" value="ECO:0007669"/>
    <property type="project" value="UniProtKB-KW"/>
</dbReference>
<dbReference type="Gene3D" id="3.30.565.10">
    <property type="entry name" value="Histidine kinase-like ATPase, C-terminal domain"/>
    <property type="match status" value="1"/>
</dbReference>
<keyword evidence="8" id="KW-0902">Two-component regulatory system</keyword>
<evidence type="ECO:0000256" key="1">
    <source>
        <dbReference type="ARBA" id="ARBA00000085"/>
    </source>
</evidence>
<dbReference type="InterPro" id="IPR004358">
    <property type="entry name" value="Sig_transdc_His_kin-like_C"/>
</dbReference>
<evidence type="ECO:0000313" key="10">
    <source>
        <dbReference type="EMBL" id="SFC69346.1"/>
    </source>
</evidence>
<dbReference type="PANTHER" id="PTHR43547:SF2">
    <property type="entry name" value="HYBRID SIGNAL TRANSDUCTION HISTIDINE KINASE C"/>
    <property type="match status" value="1"/>
</dbReference>
<sequence length="301" mass="34437">MGMVDNLINNVTHEDEVPSRAELTKLSKEELINKCIEISHYKSLQEDLLLNISHDLRSPLSVILSVLQCYESGYLDENNNSKMEQYTRNIKRNSLKMLKLIDNLIDTTRLERDYYNIERRNLDVVSLIENTISSIDRYAKQKNISLIFDTNIEQCVIAVDAEALDRIIVNLISNAIKFSFENSNIYVNLWKSSNDLIISVKDEGIGIPIQDQSKIFDRFIQCTNKKNSEHCGSGIGLALVEHLTKAHGGSVELNSIENKGSEFIIKLPIIKIKENVEDKKNLLSQKDNVQMLEIEFSDIYL</sequence>
<dbReference type="SMART" id="SM00387">
    <property type="entry name" value="HATPase_c"/>
    <property type="match status" value="1"/>
</dbReference>
<dbReference type="PROSITE" id="PS50109">
    <property type="entry name" value="HIS_KIN"/>
    <property type="match status" value="1"/>
</dbReference>
<dbReference type="InterPro" id="IPR005467">
    <property type="entry name" value="His_kinase_dom"/>
</dbReference>
<dbReference type="EMBL" id="FOMG01000007">
    <property type="protein sequence ID" value="SFC69346.1"/>
    <property type="molecule type" value="Genomic_DNA"/>
</dbReference>
<dbReference type="SUPFAM" id="SSF55874">
    <property type="entry name" value="ATPase domain of HSP90 chaperone/DNA topoisomerase II/histidine kinase"/>
    <property type="match status" value="1"/>
</dbReference>
<accession>A0A1I1L8L9</accession>
<dbReference type="InterPro" id="IPR036097">
    <property type="entry name" value="HisK_dim/P_sf"/>
</dbReference>